<dbReference type="eggNOG" id="ENOG5032F7G">
    <property type="taxonomic scope" value="Bacteria"/>
</dbReference>
<gene>
    <name evidence="1" type="ORF">FLJC2902T_32480</name>
</gene>
<sequence length="138" mass="16152">MNKIIFISIFFVLISCATKMKDSELYGKCKMPKYACTQLKLNKNKTFEYFVFEDVGGENLSTGTWKIHNGDTLILNSYTQPSKEEIEDEKIFGAFANPKYIVNQLIILRRNKIIFIPKNKNVKIFSLKKIELNQQKWE</sequence>
<proteinExistence type="predicted"/>
<name>V6S8Q6_9FLAO</name>
<evidence type="ECO:0000313" key="1">
    <source>
        <dbReference type="EMBL" id="ESU22809.1"/>
    </source>
</evidence>
<comment type="caution">
    <text evidence="1">The sequence shown here is derived from an EMBL/GenBank/DDBJ whole genome shotgun (WGS) entry which is preliminary data.</text>
</comment>
<protein>
    <recommendedName>
        <fullName evidence="3">Lipoprotein</fullName>
    </recommendedName>
</protein>
<accession>V6S8Q6</accession>
<dbReference type="Proteomes" id="UP000018004">
    <property type="component" value="Unassembled WGS sequence"/>
</dbReference>
<dbReference type="OrthoDB" id="1421328at2"/>
<organism evidence="1 2">
    <name type="scientific">Flavobacterium limnosediminis JC2902</name>
    <dbReference type="NCBI Taxonomy" id="1341181"/>
    <lineage>
        <taxon>Bacteria</taxon>
        <taxon>Pseudomonadati</taxon>
        <taxon>Bacteroidota</taxon>
        <taxon>Flavobacteriia</taxon>
        <taxon>Flavobacteriales</taxon>
        <taxon>Flavobacteriaceae</taxon>
        <taxon>Flavobacterium</taxon>
    </lineage>
</organism>
<evidence type="ECO:0008006" key="3">
    <source>
        <dbReference type="Google" id="ProtNLM"/>
    </source>
</evidence>
<dbReference type="AlphaFoldDB" id="V6S8Q6"/>
<dbReference type="RefSeq" id="WP_023580774.1">
    <property type="nucleotide sequence ID" value="NZ_AVGG01000053.1"/>
</dbReference>
<dbReference type="STRING" id="1341181.FLJC2902T_32480"/>
<keyword evidence="2" id="KW-1185">Reference proteome</keyword>
<dbReference type="PATRIC" id="fig|1341181.4.peg.3183"/>
<dbReference type="EMBL" id="AVGG01000053">
    <property type="protein sequence ID" value="ESU22809.1"/>
    <property type="molecule type" value="Genomic_DNA"/>
</dbReference>
<dbReference type="PROSITE" id="PS51257">
    <property type="entry name" value="PROKAR_LIPOPROTEIN"/>
    <property type="match status" value="1"/>
</dbReference>
<reference evidence="1 2" key="1">
    <citation type="submission" date="2013-08" db="EMBL/GenBank/DDBJ databases">
        <title>Flavobacterium limnosediminis JC2902 genome sequencing.</title>
        <authorList>
            <person name="Lee K."/>
            <person name="Yi H."/>
            <person name="Park S."/>
            <person name="Chun J."/>
        </authorList>
    </citation>
    <scope>NUCLEOTIDE SEQUENCE [LARGE SCALE GENOMIC DNA]</scope>
    <source>
        <strain evidence="1 2">JC2902</strain>
    </source>
</reference>
<evidence type="ECO:0000313" key="2">
    <source>
        <dbReference type="Proteomes" id="UP000018004"/>
    </source>
</evidence>